<evidence type="ECO:0000313" key="2">
    <source>
        <dbReference type="EMBL" id="GEB35473.1"/>
    </source>
</evidence>
<gene>
    <name evidence="2" type="primary">noxC</name>
    <name evidence="2" type="ORF">BPA01_50530</name>
</gene>
<dbReference type="Pfam" id="PF13738">
    <property type="entry name" value="Pyr_redox_3"/>
    <property type="match status" value="1"/>
</dbReference>
<dbReference type="Proteomes" id="UP000316882">
    <property type="component" value="Unassembled WGS sequence"/>
</dbReference>
<dbReference type="PRINTS" id="PR00368">
    <property type="entry name" value="FADPNR"/>
</dbReference>
<dbReference type="SUPFAM" id="SSF51905">
    <property type="entry name" value="FAD/NAD(P)-binding domain"/>
    <property type="match status" value="2"/>
</dbReference>
<name>A0A4Y3PPY1_BREPA</name>
<dbReference type="InterPro" id="IPR036188">
    <property type="entry name" value="FAD/NAD-bd_sf"/>
</dbReference>
<keyword evidence="3" id="KW-1185">Reference proteome</keyword>
<dbReference type="AlphaFoldDB" id="A0A4Y3PPY1"/>
<dbReference type="STRING" id="54914.AV540_09280"/>
<sequence length="348" mass="38738">MHDYEVIIIGGGQSGLALGALLQQRKARFVIFEKNGRLGDSWRKRYDSLVLFTARQNNGLPGLPFPGEPQTVPTKDEAADYLEQYAAHFQLPVRLNTAVQWVERTASGFLVQTEAGTARAKNVVVATGPFQIPYIPPIVERLAPDVVSLHTADYQNEHSFRDGPVLVVGAGNSGAQLAVELARHRPVIFSSGQTRLHLPLYVLGKTIFDYMQRFGLLDAPRSSWAGKQLMKRPDPIFGYRKEMKALTKTGALRLVERTVRIADRTAYFADGEQASFPNILWATGFRPDYSWLAIPDVRDPNGWPRHERGVTEVSGLYFLGLPWQHSRASALMGGVGKDALFLADRLVR</sequence>
<dbReference type="PANTHER" id="PTHR43539:SF78">
    <property type="entry name" value="FLAVIN-CONTAINING MONOOXYGENASE"/>
    <property type="match status" value="1"/>
</dbReference>
<proteinExistence type="predicted"/>
<evidence type="ECO:0000313" key="3">
    <source>
        <dbReference type="Proteomes" id="UP000316882"/>
    </source>
</evidence>
<dbReference type="RefSeq" id="WP_122965654.1">
    <property type="nucleotide sequence ID" value="NZ_BJMH01000041.1"/>
</dbReference>
<protein>
    <submittedName>
        <fullName evidence="2">Oxidoreductase</fullName>
    </submittedName>
</protein>
<organism evidence="2 3">
    <name type="scientific">Brevibacillus parabrevis</name>
    <dbReference type="NCBI Taxonomy" id="54914"/>
    <lineage>
        <taxon>Bacteria</taxon>
        <taxon>Bacillati</taxon>
        <taxon>Bacillota</taxon>
        <taxon>Bacilli</taxon>
        <taxon>Bacillales</taxon>
        <taxon>Paenibacillaceae</taxon>
        <taxon>Brevibacillus</taxon>
    </lineage>
</organism>
<dbReference type="EMBL" id="BJMH01000041">
    <property type="protein sequence ID" value="GEB35473.1"/>
    <property type="molecule type" value="Genomic_DNA"/>
</dbReference>
<dbReference type="GO" id="GO:0050660">
    <property type="term" value="F:flavin adenine dinucleotide binding"/>
    <property type="evidence" value="ECO:0007669"/>
    <property type="project" value="TreeGrafter"/>
</dbReference>
<reference evidence="2 3" key="1">
    <citation type="submission" date="2019-06" db="EMBL/GenBank/DDBJ databases">
        <title>Whole genome shotgun sequence of Brevibacillus parabrevis NBRC 12334.</title>
        <authorList>
            <person name="Hosoyama A."/>
            <person name="Uohara A."/>
            <person name="Ohji S."/>
            <person name="Ichikawa N."/>
        </authorList>
    </citation>
    <scope>NUCLEOTIDE SEQUENCE [LARGE SCALE GENOMIC DNA]</scope>
    <source>
        <strain evidence="2 3">NBRC 12334</strain>
    </source>
</reference>
<dbReference type="InterPro" id="IPR050982">
    <property type="entry name" value="Auxin_biosynth/cation_transpt"/>
</dbReference>
<dbReference type="Gene3D" id="3.50.50.60">
    <property type="entry name" value="FAD/NAD(P)-binding domain"/>
    <property type="match status" value="1"/>
</dbReference>
<comment type="caution">
    <text evidence="2">The sequence shown here is derived from an EMBL/GenBank/DDBJ whole genome shotgun (WGS) entry which is preliminary data.</text>
</comment>
<keyword evidence="1" id="KW-0560">Oxidoreductase</keyword>
<dbReference type="GO" id="GO:0004497">
    <property type="term" value="F:monooxygenase activity"/>
    <property type="evidence" value="ECO:0007669"/>
    <property type="project" value="TreeGrafter"/>
</dbReference>
<accession>A0A4Y3PPY1</accession>
<dbReference type="PANTHER" id="PTHR43539">
    <property type="entry name" value="FLAVIN-BINDING MONOOXYGENASE-LIKE PROTEIN (AFU_ORTHOLOGUE AFUA_4G09220)"/>
    <property type="match status" value="1"/>
</dbReference>
<evidence type="ECO:0000256" key="1">
    <source>
        <dbReference type="ARBA" id="ARBA00023002"/>
    </source>
</evidence>
<dbReference type="PRINTS" id="PR00469">
    <property type="entry name" value="PNDRDTASEII"/>
</dbReference>